<evidence type="ECO:0000256" key="1">
    <source>
        <dbReference type="ARBA" id="ARBA00004651"/>
    </source>
</evidence>
<dbReference type="Proteomes" id="UP001219037">
    <property type="component" value="Chromosome"/>
</dbReference>
<keyword evidence="5 6" id="KW-0472">Membrane</keyword>
<keyword evidence="2" id="KW-1003">Cell membrane</keyword>
<reference evidence="7 8" key="1">
    <citation type="submission" date="2023-04" db="EMBL/GenBank/DDBJ databases">
        <title>Funneling lignin-derived compounds into biodiesel using alkali-halophilic Citricoccus sp. P2.</title>
        <authorList>
            <person name="Luo C.-B."/>
        </authorList>
    </citation>
    <scope>NUCLEOTIDE SEQUENCE [LARGE SCALE GENOMIC DNA]</scope>
    <source>
        <strain evidence="7 8">P2</strain>
    </source>
</reference>
<sequence length="484" mass="51479">MTTTMEQQTHHAGEFKRSVSKAGIFFLGFGSMIGFGWIVLTGGWIEDAGAGGAIIAFLIGGAIMALVGLVYGELASALPFAGGEHNYLMRGMGPRMALIGSWGIIGGYITVSMFQSVAVPRAATYLFPQLQQIPMYEVAGEPVFLTWALIGAVTSVLLTWLNIRGIKNSSLFQNSVVMFLIIVALVMAVATVFGGKVENVEPFFTGGSVGIVAVLVVVPFLFIGFDVIPQSAEEANVSPRALGKLIVLSVVMATIFYMLIVTTTSLAAPTSEIINFDLATGDALAYMLGHAFWGKLVIAGGLAGVVTTWNAFMIGASRLLWAMAKSGMIPAWFGVMHPKNATPVNALLFVGALTTVAPFFGLAMLDWAVEAGGPSIVLTYMMVAIVFLVLRRREPGLDRPMRVGRPGNEWTGRIVGVLAVVSTAGMLVLYLPGLPAFMAPESWLILAGWWILGMLFVLKLPSGIKAGPGAEERLLAALASRRQK</sequence>
<feature type="transmembrane region" description="Helical" evidence="6">
    <location>
        <begin position="175"/>
        <end position="197"/>
    </location>
</feature>
<keyword evidence="3 6" id="KW-0812">Transmembrane</keyword>
<evidence type="ECO:0000313" key="7">
    <source>
        <dbReference type="EMBL" id="WFP16829.1"/>
    </source>
</evidence>
<feature type="transmembrane region" description="Helical" evidence="6">
    <location>
        <begin position="203"/>
        <end position="225"/>
    </location>
</feature>
<dbReference type="PANTHER" id="PTHR42770:SF7">
    <property type="entry name" value="MEMBRANE PROTEIN"/>
    <property type="match status" value="1"/>
</dbReference>
<dbReference type="Gene3D" id="1.20.1740.10">
    <property type="entry name" value="Amino acid/polyamine transporter I"/>
    <property type="match status" value="1"/>
</dbReference>
<feature type="transmembrane region" description="Helical" evidence="6">
    <location>
        <begin position="443"/>
        <end position="460"/>
    </location>
</feature>
<feature type="transmembrane region" description="Helical" evidence="6">
    <location>
        <begin position="410"/>
        <end position="431"/>
    </location>
</feature>
<evidence type="ECO:0000313" key="8">
    <source>
        <dbReference type="Proteomes" id="UP001219037"/>
    </source>
</evidence>
<proteinExistence type="predicted"/>
<accession>A0ABY8H7L9</accession>
<feature type="transmembrane region" description="Helical" evidence="6">
    <location>
        <begin position="342"/>
        <end position="365"/>
    </location>
</feature>
<name>A0ABY8H7L9_9MICC</name>
<feature type="transmembrane region" description="Helical" evidence="6">
    <location>
        <begin position="96"/>
        <end position="118"/>
    </location>
</feature>
<evidence type="ECO:0000256" key="3">
    <source>
        <dbReference type="ARBA" id="ARBA00022692"/>
    </source>
</evidence>
<evidence type="ECO:0000256" key="5">
    <source>
        <dbReference type="ARBA" id="ARBA00023136"/>
    </source>
</evidence>
<keyword evidence="4 6" id="KW-1133">Transmembrane helix</keyword>
<feature type="transmembrane region" description="Helical" evidence="6">
    <location>
        <begin position="296"/>
        <end position="321"/>
    </location>
</feature>
<dbReference type="InterPro" id="IPR050367">
    <property type="entry name" value="APC_superfamily"/>
</dbReference>
<feature type="transmembrane region" description="Helical" evidence="6">
    <location>
        <begin position="51"/>
        <end position="75"/>
    </location>
</feature>
<keyword evidence="8" id="KW-1185">Reference proteome</keyword>
<comment type="subcellular location">
    <subcellularLocation>
        <location evidence="1">Cell membrane</location>
        <topology evidence="1">Multi-pass membrane protein</topology>
    </subcellularLocation>
</comment>
<protein>
    <submittedName>
        <fullName evidence="7">APC family permease</fullName>
    </submittedName>
</protein>
<evidence type="ECO:0000256" key="6">
    <source>
        <dbReference type="SAM" id="Phobius"/>
    </source>
</evidence>
<feature type="transmembrane region" description="Helical" evidence="6">
    <location>
        <begin position="371"/>
        <end position="390"/>
    </location>
</feature>
<dbReference type="InterPro" id="IPR002293">
    <property type="entry name" value="AA/rel_permease1"/>
</dbReference>
<evidence type="ECO:0000256" key="4">
    <source>
        <dbReference type="ARBA" id="ARBA00022989"/>
    </source>
</evidence>
<dbReference type="Pfam" id="PF13520">
    <property type="entry name" value="AA_permease_2"/>
    <property type="match status" value="1"/>
</dbReference>
<feature type="transmembrane region" description="Helical" evidence="6">
    <location>
        <begin position="24"/>
        <end position="45"/>
    </location>
</feature>
<feature type="transmembrane region" description="Helical" evidence="6">
    <location>
        <begin position="144"/>
        <end position="163"/>
    </location>
</feature>
<organism evidence="7 8">
    <name type="scientific">Citricoccus muralis</name>
    <dbReference type="NCBI Taxonomy" id="169134"/>
    <lineage>
        <taxon>Bacteria</taxon>
        <taxon>Bacillati</taxon>
        <taxon>Actinomycetota</taxon>
        <taxon>Actinomycetes</taxon>
        <taxon>Micrococcales</taxon>
        <taxon>Micrococcaceae</taxon>
        <taxon>Citricoccus</taxon>
    </lineage>
</organism>
<feature type="transmembrane region" description="Helical" evidence="6">
    <location>
        <begin position="245"/>
        <end position="268"/>
    </location>
</feature>
<evidence type="ECO:0000256" key="2">
    <source>
        <dbReference type="ARBA" id="ARBA00022475"/>
    </source>
</evidence>
<dbReference type="EMBL" id="CP121252">
    <property type="protein sequence ID" value="WFP16829.1"/>
    <property type="molecule type" value="Genomic_DNA"/>
</dbReference>
<dbReference type="PIRSF" id="PIRSF006060">
    <property type="entry name" value="AA_transporter"/>
    <property type="match status" value="1"/>
</dbReference>
<gene>
    <name evidence="7" type="ORF">P8192_01490</name>
</gene>
<dbReference type="PANTHER" id="PTHR42770">
    <property type="entry name" value="AMINO ACID TRANSPORTER-RELATED"/>
    <property type="match status" value="1"/>
</dbReference>
<dbReference type="RefSeq" id="WP_278157928.1">
    <property type="nucleotide sequence ID" value="NZ_CP121252.1"/>
</dbReference>